<evidence type="ECO:0000313" key="7">
    <source>
        <dbReference type="EMBL" id="UPU46826.1"/>
    </source>
</evidence>
<dbReference type="PROSITE" id="PS51077">
    <property type="entry name" value="HTH_ICLR"/>
    <property type="match status" value="1"/>
</dbReference>
<dbReference type="InterPro" id="IPR029016">
    <property type="entry name" value="GAF-like_dom_sf"/>
</dbReference>
<feature type="domain" description="IclR-ED" evidence="6">
    <location>
        <begin position="86"/>
        <end position="264"/>
    </location>
</feature>
<dbReference type="InterPro" id="IPR005471">
    <property type="entry name" value="Tscrpt_reg_IclR_N"/>
</dbReference>
<evidence type="ECO:0000256" key="3">
    <source>
        <dbReference type="ARBA" id="ARBA00023163"/>
    </source>
</evidence>
<organism evidence="7 8">
    <name type="scientific">Rhodococcus qingshengii JCM 15477</name>
    <dbReference type="NCBI Taxonomy" id="1303681"/>
    <lineage>
        <taxon>Bacteria</taxon>
        <taxon>Bacillati</taxon>
        <taxon>Actinomycetota</taxon>
        <taxon>Actinomycetes</taxon>
        <taxon>Mycobacteriales</taxon>
        <taxon>Nocardiaceae</taxon>
        <taxon>Rhodococcus</taxon>
        <taxon>Rhodococcus erythropolis group</taxon>
    </lineage>
</organism>
<dbReference type="Pfam" id="PF09339">
    <property type="entry name" value="HTH_IclR"/>
    <property type="match status" value="1"/>
</dbReference>
<evidence type="ECO:0000259" key="6">
    <source>
        <dbReference type="PROSITE" id="PS51078"/>
    </source>
</evidence>
<dbReference type="GO" id="GO:0003677">
    <property type="term" value="F:DNA binding"/>
    <property type="evidence" value="ECO:0007669"/>
    <property type="project" value="UniProtKB-KW"/>
</dbReference>
<dbReference type="GO" id="GO:0003700">
    <property type="term" value="F:DNA-binding transcription factor activity"/>
    <property type="evidence" value="ECO:0007669"/>
    <property type="project" value="TreeGrafter"/>
</dbReference>
<dbReference type="Gene3D" id="1.10.10.10">
    <property type="entry name" value="Winged helix-like DNA-binding domain superfamily/Winged helix DNA-binding domain"/>
    <property type="match status" value="1"/>
</dbReference>
<dbReference type="InterPro" id="IPR036390">
    <property type="entry name" value="WH_DNA-bd_sf"/>
</dbReference>
<keyword evidence="3" id="KW-0804">Transcription</keyword>
<evidence type="ECO:0000256" key="4">
    <source>
        <dbReference type="SAM" id="MobiDB-lite"/>
    </source>
</evidence>
<dbReference type="SMART" id="SM00346">
    <property type="entry name" value="HTH_ICLR"/>
    <property type="match status" value="1"/>
</dbReference>
<dbReference type="PANTHER" id="PTHR30136:SF24">
    <property type="entry name" value="HTH-TYPE TRANSCRIPTIONAL REPRESSOR ALLR"/>
    <property type="match status" value="1"/>
</dbReference>
<dbReference type="EMBL" id="CP096567">
    <property type="protein sequence ID" value="UPU46826.1"/>
    <property type="molecule type" value="Genomic_DNA"/>
</dbReference>
<protein>
    <submittedName>
        <fullName evidence="7">IclR family transcriptional regulator</fullName>
    </submittedName>
</protein>
<keyword evidence="1" id="KW-0805">Transcription regulation</keyword>
<dbReference type="Pfam" id="PF01614">
    <property type="entry name" value="IclR_C"/>
    <property type="match status" value="1"/>
</dbReference>
<sequence>MGIADQNGTTPSVSTEMKSGKDLPPSMIERLTLILDAFDGRGARITLEQVACRTRLPRSTVHRILDQLITFGWVEHASFGYCLGRRALRGGDGEGRSSLREAAAPFLHELHQQTGMVVHLTVLDGPDVVYLDKVGGRFAAAIPSRVGGHAPAHCTAGGKAILAWIAPERVDALFGSVLSRSTENTITDINVLHQELSRIRQRRGVAFEREESAHGVACVAAAVRGYEEPVGSIALCGNNKSVQLERLAPLVVHAVREISRSLYPESDHSGRPRKAPSVPADTFSAEMMDRLLAASPEDWI</sequence>
<evidence type="ECO:0000256" key="1">
    <source>
        <dbReference type="ARBA" id="ARBA00023015"/>
    </source>
</evidence>
<dbReference type="Proteomes" id="UP000831484">
    <property type="component" value="Plasmid pdjl-6-4"/>
</dbReference>
<dbReference type="GO" id="GO:0045892">
    <property type="term" value="P:negative regulation of DNA-templated transcription"/>
    <property type="evidence" value="ECO:0007669"/>
    <property type="project" value="TreeGrafter"/>
</dbReference>
<accession>A0AB38RNK7</accession>
<feature type="compositionally biased region" description="Polar residues" evidence="4">
    <location>
        <begin position="1"/>
        <end position="17"/>
    </location>
</feature>
<dbReference type="InterPro" id="IPR036388">
    <property type="entry name" value="WH-like_DNA-bd_sf"/>
</dbReference>
<evidence type="ECO:0000313" key="8">
    <source>
        <dbReference type="Proteomes" id="UP000831484"/>
    </source>
</evidence>
<evidence type="ECO:0000259" key="5">
    <source>
        <dbReference type="PROSITE" id="PS51077"/>
    </source>
</evidence>
<geneLocation type="plasmid" evidence="7 8">
    <name>pdjl-6-4</name>
</geneLocation>
<dbReference type="Gene3D" id="3.30.450.40">
    <property type="match status" value="1"/>
</dbReference>
<dbReference type="SUPFAM" id="SSF46785">
    <property type="entry name" value="Winged helix' DNA-binding domain"/>
    <property type="match status" value="1"/>
</dbReference>
<keyword evidence="7" id="KW-0614">Plasmid</keyword>
<proteinExistence type="predicted"/>
<feature type="region of interest" description="Disordered" evidence="4">
    <location>
        <begin position="1"/>
        <end position="22"/>
    </location>
</feature>
<dbReference type="AlphaFoldDB" id="A0AB38RNK7"/>
<keyword evidence="8" id="KW-1185">Reference proteome</keyword>
<dbReference type="RefSeq" id="WP_064074831.1">
    <property type="nucleotide sequence ID" value="NZ_CP096567.1"/>
</dbReference>
<dbReference type="InterPro" id="IPR050707">
    <property type="entry name" value="HTH_MetabolicPath_Reg"/>
</dbReference>
<dbReference type="PROSITE" id="PS51078">
    <property type="entry name" value="ICLR_ED"/>
    <property type="match status" value="1"/>
</dbReference>
<feature type="domain" description="HTH iclR-type" evidence="5">
    <location>
        <begin position="25"/>
        <end position="85"/>
    </location>
</feature>
<dbReference type="SUPFAM" id="SSF55781">
    <property type="entry name" value="GAF domain-like"/>
    <property type="match status" value="1"/>
</dbReference>
<keyword evidence="2" id="KW-0238">DNA-binding</keyword>
<name>A0AB38RNK7_RHOSG</name>
<dbReference type="InterPro" id="IPR014757">
    <property type="entry name" value="Tscrpt_reg_IclR_C"/>
</dbReference>
<evidence type="ECO:0000256" key="2">
    <source>
        <dbReference type="ARBA" id="ARBA00023125"/>
    </source>
</evidence>
<dbReference type="PANTHER" id="PTHR30136">
    <property type="entry name" value="HELIX-TURN-HELIX TRANSCRIPTIONAL REGULATOR, ICLR FAMILY"/>
    <property type="match status" value="1"/>
</dbReference>
<gene>
    <name evidence="7" type="ORF">M0639_32060</name>
</gene>
<reference evidence="8" key="1">
    <citation type="journal article" date="2022" name="Environ. Microbiol.">
        <title>Functional analysis, diversity, and distribution of carbendazim hydrolases MheI and CbmA, responsible for the initial step in carbendazim degradation.</title>
        <authorList>
            <person name="Zhang M."/>
            <person name="Bai X."/>
            <person name="Li Q."/>
            <person name="Zhang L."/>
            <person name="Zhu Q."/>
            <person name="Gao S."/>
            <person name="Ke Z."/>
            <person name="Jiang M."/>
            <person name="Hu J."/>
            <person name="Qiu J."/>
            <person name="Hong Q."/>
        </authorList>
    </citation>
    <scope>NUCLEOTIDE SEQUENCE [LARGE SCALE GENOMIC DNA]</scope>
    <source>
        <strain evidence="8">djl-6</strain>
    </source>
</reference>